<evidence type="ECO:0000256" key="3">
    <source>
        <dbReference type="ARBA" id="ARBA00022543"/>
    </source>
</evidence>
<feature type="transmembrane region" description="Helical" evidence="11">
    <location>
        <begin position="116"/>
        <end position="137"/>
    </location>
</feature>
<reference evidence="12" key="1">
    <citation type="submission" date="2021-01" db="EMBL/GenBank/DDBJ databases">
        <authorList>
            <person name="Corre E."/>
            <person name="Pelletier E."/>
            <person name="Niang G."/>
            <person name="Scheremetjew M."/>
            <person name="Finn R."/>
            <person name="Kale V."/>
            <person name="Holt S."/>
            <person name="Cochrane G."/>
            <person name="Meng A."/>
            <person name="Brown T."/>
            <person name="Cohen L."/>
        </authorList>
    </citation>
    <scope>NUCLEOTIDE SEQUENCE</scope>
    <source>
        <strain evidence="12">CCMP443</strain>
    </source>
</reference>
<dbReference type="SUPFAM" id="SSF81321">
    <property type="entry name" value="Family A G protein-coupled receptor-like"/>
    <property type="match status" value="1"/>
</dbReference>
<proteinExistence type="inferred from homology"/>
<feature type="transmembrane region" description="Helical" evidence="11">
    <location>
        <begin position="20"/>
        <end position="41"/>
    </location>
</feature>
<keyword evidence="9 11" id="KW-0472">Membrane</keyword>
<dbReference type="EMBL" id="HBFN01006832">
    <property type="protein sequence ID" value="CAD8785295.1"/>
    <property type="molecule type" value="Transcribed_RNA"/>
</dbReference>
<keyword evidence="6" id="KW-0681">Retinal protein</keyword>
<evidence type="ECO:0000256" key="10">
    <source>
        <dbReference type="ARBA" id="ARBA00023170"/>
    </source>
</evidence>
<keyword evidence="10" id="KW-0675">Receptor</keyword>
<evidence type="ECO:0000256" key="4">
    <source>
        <dbReference type="ARBA" id="ARBA00022606"/>
    </source>
</evidence>
<sequence>MSDSDVVPADCLSIQEIGTVAGVFLIVAWVALLVTGLFMAFKAIQVDSESRKFYYLNAFICAVSCYSYFAMFSGMGWETIMGCRQFFYIRYVDWAVTTPLTILSLGILAGQDYATVFAVMGTDVGMILAGYLGSVALVPAVKWLWFLLGLGLFVLVFLGIAREFRQCAIDHSDAARIELYSRVSLLVLISWSLYPVVWVLTSGSGLMGVSLENIFYAILDCVAKVWFSFAIINHSGPYSSEAPHYSYQDDPQQQDDFERQYV</sequence>
<comment type="similarity">
    <text evidence="2">Belongs to the archaeal/bacterial/fungal opsin family.</text>
</comment>
<dbReference type="PANTHER" id="PTHR28286">
    <property type="match status" value="1"/>
</dbReference>
<dbReference type="CDD" id="cd14965">
    <property type="entry name" value="7tm_Opsins_type1"/>
    <property type="match status" value="1"/>
</dbReference>
<evidence type="ECO:0000256" key="9">
    <source>
        <dbReference type="ARBA" id="ARBA00023136"/>
    </source>
</evidence>
<keyword evidence="7 11" id="KW-1133">Transmembrane helix</keyword>
<dbReference type="GO" id="GO:0007602">
    <property type="term" value="P:phototransduction"/>
    <property type="evidence" value="ECO:0007669"/>
    <property type="project" value="UniProtKB-KW"/>
</dbReference>
<feature type="transmembrane region" description="Helical" evidence="11">
    <location>
        <begin position="91"/>
        <end position="109"/>
    </location>
</feature>
<dbReference type="InterPro" id="IPR001425">
    <property type="entry name" value="Arc/bac/fun_rhodopsins"/>
</dbReference>
<dbReference type="AlphaFoldDB" id="A0A7S0YNJ6"/>
<feature type="transmembrane region" description="Helical" evidence="11">
    <location>
        <begin position="143"/>
        <end position="161"/>
    </location>
</feature>
<evidence type="ECO:0000256" key="11">
    <source>
        <dbReference type="SAM" id="Phobius"/>
    </source>
</evidence>
<feature type="transmembrane region" description="Helical" evidence="11">
    <location>
        <begin position="53"/>
        <end position="71"/>
    </location>
</feature>
<protein>
    <recommendedName>
        <fullName evidence="13">Rhodopsin</fullName>
    </recommendedName>
</protein>
<name>A0A7S0YNJ6_9CRYP</name>
<evidence type="ECO:0000313" key="12">
    <source>
        <dbReference type="EMBL" id="CAD8785295.1"/>
    </source>
</evidence>
<evidence type="ECO:0000256" key="7">
    <source>
        <dbReference type="ARBA" id="ARBA00022989"/>
    </source>
</evidence>
<keyword evidence="3" id="KW-0600">Photoreceptor protein</keyword>
<keyword evidence="4" id="KW-0716">Sensory transduction</keyword>
<organism evidence="12">
    <name type="scientific">Hemiselmis tepida</name>
    <dbReference type="NCBI Taxonomy" id="464990"/>
    <lineage>
        <taxon>Eukaryota</taxon>
        <taxon>Cryptophyceae</taxon>
        <taxon>Cryptomonadales</taxon>
        <taxon>Hemiselmidaceae</taxon>
        <taxon>Hemiselmis</taxon>
    </lineage>
</organism>
<dbReference type="Pfam" id="PF01036">
    <property type="entry name" value="Bac_rhodopsin"/>
    <property type="match status" value="1"/>
</dbReference>
<accession>A0A7S0YNJ6</accession>
<evidence type="ECO:0000256" key="2">
    <source>
        <dbReference type="ARBA" id="ARBA00008130"/>
    </source>
</evidence>
<dbReference type="PRINTS" id="PR00251">
    <property type="entry name" value="BACTRLOPSIN"/>
</dbReference>
<dbReference type="Gene3D" id="1.20.1070.10">
    <property type="entry name" value="Rhodopsin 7-helix transmembrane proteins"/>
    <property type="match status" value="1"/>
</dbReference>
<evidence type="ECO:0000256" key="8">
    <source>
        <dbReference type="ARBA" id="ARBA00022991"/>
    </source>
</evidence>
<keyword evidence="5 11" id="KW-0812">Transmembrane</keyword>
<dbReference type="GO" id="GO:0005886">
    <property type="term" value="C:plasma membrane"/>
    <property type="evidence" value="ECO:0007669"/>
    <property type="project" value="TreeGrafter"/>
</dbReference>
<comment type="subcellular location">
    <subcellularLocation>
        <location evidence="1">Membrane</location>
        <topology evidence="1">Multi-pass membrane protein</topology>
    </subcellularLocation>
</comment>
<evidence type="ECO:0008006" key="13">
    <source>
        <dbReference type="Google" id="ProtNLM"/>
    </source>
</evidence>
<gene>
    <name evidence="12" type="ORF">HTEP1355_LOCUS3985</name>
</gene>
<keyword evidence="8" id="KW-0157">Chromophore</keyword>
<dbReference type="PANTHER" id="PTHR28286:SF2">
    <property type="entry name" value="BACTERIORHODOPSIN _OPSIN, NOPA (EUROFUNG)"/>
    <property type="match status" value="1"/>
</dbReference>
<evidence type="ECO:0000256" key="5">
    <source>
        <dbReference type="ARBA" id="ARBA00022692"/>
    </source>
</evidence>
<feature type="transmembrane region" description="Helical" evidence="11">
    <location>
        <begin position="182"/>
        <end position="201"/>
    </location>
</feature>
<evidence type="ECO:0000256" key="6">
    <source>
        <dbReference type="ARBA" id="ARBA00022925"/>
    </source>
</evidence>
<evidence type="ECO:0000256" key="1">
    <source>
        <dbReference type="ARBA" id="ARBA00004141"/>
    </source>
</evidence>
<dbReference type="SMART" id="SM01021">
    <property type="entry name" value="Bac_rhodopsin"/>
    <property type="match status" value="1"/>
</dbReference>
<dbReference type="GO" id="GO:0009881">
    <property type="term" value="F:photoreceptor activity"/>
    <property type="evidence" value="ECO:0007669"/>
    <property type="project" value="UniProtKB-KW"/>
</dbReference>